<evidence type="ECO:0000256" key="3">
    <source>
        <dbReference type="ARBA" id="ARBA00022691"/>
    </source>
</evidence>
<evidence type="ECO:0000256" key="5">
    <source>
        <dbReference type="HAMAP-Rule" id="MF_02126"/>
    </source>
</evidence>
<dbReference type="NCBIfam" id="TIGR00536">
    <property type="entry name" value="hemK_fam"/>
    <property type="match status" value="1"/>
</dbReference>
<comment type="catalytic activity">
    <reaction evidence="4 5">
        <text>L-glutaminyl-[peptide chain release factor] + S-adenosyl-L-methionine = N(5)-methyl-L-glutaminyl-[peptide chain release factor] + S-adenosyl-L-homocysteine + H(+)</text>
        <dbReference type="Rhea" id="RHEA:42896"/>
        <dbReference type="Rhea" id="RHEA-COMP:10271"/>
        <dbReference type="Rhea" id="RHEA-COMP:10272"/>
        <dbReference type="ChEBI" id="CHEBI:15378"/>
        <dbReference type="ChEBI" id="CHEBI:30011"/>
        <dbReference type="ChEBI" id="CHEBI:57856"/>
        <dbReference type="ChEBI" id="CHEBI:59789"/>
        <dbReference type="ChEBI" id="CHEBI:61891"/>
        <dbReference type="EC" id="2.1.1.297"/>
    </reaction>
</comment>
<dbReference type="PANTHER" id="PTHR18895:SF74">
    <property type="entry name" value="MTRF1L RELEASE FACTOR GLUTAMINE METHYLTRANSFERASE"/>
    <property type="match status" value="1"/>
</dbReference>
<dbReference type="InterPro" id="IPR004556">
    <property type="entry name" value="HemK-like"/>
</dbReference>
<evidence type="ECO:0000259" key="6">
    <source>
        <dbReference type="Pfam" id="PF05175"/>
    </source>
</evidence>
<feature type="binding site" evidence="5">
    <location>
        <position position="168"/>
    </location>
    <ligand>
        <name>S-adenosyl-L-methionine</name>
        <dbReference type="ChEBI" id="CHEBI:59789"/>
    </ligand>
</feature>
<dbReference type="GO" id="GO:0102559">
    <property type="term" value="F:peptide chain release factor N(5)-glutamine methyltransferase activity"/>
    <property type="evidence" value="ECO:0007669"/>
    <property type="project" value="UniProtKB-EC"/>
</dbReference>
<dbReference type="EC" id="2.1.1.297" evidence="5"/>
<protein>
    <recommendedName>
        <fullName evidence="5">Release factor glutamine methyltransferase</fullName>
        <shortName evidence="5">RF MTase</shortName>
        <ecNumber evidence="5">2.1.1.297</ecNumber>
    </recommendedName>
    <alternativeName>
        <fullName evidence="5">N5-glutamine methyltransferase PrmC</fullName>
    </alternativeName>
    <alternativeName>
        <fullName evidence="5">Protein-(glutamine-N5) MTase PrmC</fullName>
    </alternativeName>
    <alternativeName>
        <fullName evidence="5">Protein-glutamine N-methyltransferase PrmC</fullName>
    </alternativeName>
</protein>
<dbReference type="SUPFAM" id="SSF53335">
    <property type="entry name" value="S-adenosyl-L-methionine-dependent methyltransferases"/>
    <property type="match status" value="1"/>
</dbReference>
<evidence type="ECO:0000313" key="8">
    <source>
        <dbReference type="EMBL" id="MBN0986532.1"/>
    </source>
</evidence>
<dbReference type="InterPro" id="IPR029063">
    <property type="entry name" value="SAM-dependent_MTases_sf"/>
</dbReference>
<dbReference type="InterPro" id="IPR007848">
    <property type="entry name" value="Small_mtfrase_dom"/>
</dbReference>
<gene>
    <name evidence="5 8" type="primary">prmC</name>
    <name evidence="8" type="ORF">JW498_04065</name>
</gene>
<evidence type="ECO:0000256" key="1">
    <source>
        <dbReference type="ARBA" id="ARBA00022603"/>
    </source>
</evidence>
<dbReference type="PROSITE" id="PS00092">
    <property type="entry name" value="N6_MTASE"/>
    <property type="match status" value="1"/>
</dbReference>
<keyword evidence="1 5" id="KW-0489">Methyltransferase</keyword>
<comment type="function">
    <text evidence="5">Methylates the class 1 translation termination release factors RF1/PrfA and RF2/PrfB on the glutamine residue of the universally conserved GGQ motif.</text>
</comment>
<dbReference type="GO" id="GO:0032259">
    <property type="term" value="P:methylation"/>
    <property type="evidence" value="ECO:0007669"/>
    <property type="project" value="UniProtKB-KW"/>
</dbReference>
<dbReference type="Proteomes" id="UP000760472">
    <property type="component" value="Unassembled WGS sequence"/>
</dbReference>
<dbReference type="NCBIfam" id="TIGR03534">
    <property type="entry name" value="RF_mod_PrmC"/>
    <property type="match status" value="1"/>
</dbReference>
<dbReference type="Pfam" id="PF05175">
    <property type="entry name" value="MTS"/>
    <property type="match status" value="1"/>
</dbReference>
<comment type="caution">
    <text evidence="8">The sequence shown here is derived from an EMBL/GenBank/DDBJ whole genome shotgun (WGS) entry which is preliminary data.</text>
</comment>
<dbReference type="PANTHER" id="PTHR18895">
    <property type="entry name" value="HEMK METHYLTRANSFERASE"/>
    <property type="match status" value="1"/>
</dbReference>
<keyword evidence="2 5" id="KW-0808">Transferase</keyword>
<dbReference type="Gene3D" id="1.10.8.10">
    <property type="entry name" value="DNA helicase RuvA subunit, C-terminal domain"/>
    <property type="match status" value="1"/>
</dbReference>
<dbReference type="EMBL" id="JAFFZP010000004">
    <property type="protein sequence ID" value="MBN0986532.1"/>
    <property type="molecule type" value="Genomic_DNA"/>
</dbReference>
<evidence type="ECO:0000259" key="7">
    <source>
        <dbReference type="Pfam" id="PF17827"/>
    </source>
</evidence>
<feature type="domain" description="Methyltransferase small" evidence="6">
    <location>
        <begin position="103"/>
        <end position="187"/>
    </location>
</feature>
<name>A0ABS2W4U4_9GAMM</name>
<evidence type="ECO:0000313" key="9">
    <source>
        <dbReference type="Proteomes" id="UP000760472"/>
    </source>
</evidence>
<sequence length="287" mass="31808">MKISDAQACAGQLAATSDSPAADIELLLCHTLECSRTFLFTHRDDPLTAHQQAQFERLIQRRILGEPVAHLTGSRGFWTLDLEVNATTLIPRPDTECLVEKALELLPSQAARVLDLGTGTGAIALALASERPTWNLVAVDRVPEAVALAEKNRQRIGLENVIVSEGSWFEPVAGRFELIVSNPPYIDPDDPHLGQGDVRFEPLSALIAEDHGLADLRYIASEARHYLVDGGWLLFEHGYDQAVKVQQLLADLHYHEIGTAQDYGANDRITWARWTESVKQEKRCDAE</sequence>
<accession>A0ABS2W4U4</accession>
<dbReference type="InterPro" id="IPR002052">
    <property type="entry name" value="DNA_methylase_N6_adenine_CS"/>
</dbReference>
<dbReference type="HAMAP" id="MF_02126">
    <property type="entry name" value="RF_methyltr_PrmC"/>
    <property type="match status" value="1"/>
</dbReference>
<proteinExistence type="inferred from homology"/>
<dbReference type="InterPro" id="IPR050320">
    <property type="entry name" value="N5-glutamine_MTase"/>
</dbReference>
<dbReference type="InterPro" id="IPR019874">
    <property type="entry name" value="RF_methyltr_PrmC"/>
</dbReference>
<feature type="binding site" evidence="5">
    <location>
        <begin position="117"/>
        <end position="121"/>
    </location>
    <ligand>
        <name>S-adenosyl-L-methionine</name>
        <dbReference type="ChEBI" id="CHEBI:59789"/>
    </ligand>
</feature>
<dbReference type="Gene3D" id="3.40.50.150">
    <property type="entry name" value="Vaccinia Virus protein VP39"/>
    <property type="match status" value="1"/>
</dbReference>
<feature type="domain" description="Release factor glutamine methyltransferase N-terminal" evidence="7">
    <location>
        <begin position="11"/>
        <end position="73"/>
    </location>
</feature>
<feature type="binding site" evidence="5">
    <location>
        <position position="140"/>
    </location>
    <ligand>
        <name>S-adenosyl-L-methionine</name>
        <dbReference type="ChEBI" id="CHEBI:59789"/>
    </ligand>
</feature>
<dbReference type="InterPro" id="IPR040758">
    <property type="entry name" value="PrmC_N"/>
</dbReference>
<keyword evidence="9" id="KW-1185">Reference proteome</keyword>
<feature type="binding site" evidence="5">
    <location>
        <begin position="182"/>
        <end position="185"/>
    </location>
    <ligand>
        <name>substrate</name>
    </ligand>
</feature>
<organism evidence="8 9">
    <name type="scientific">Amphritea pacifica</name>
    <dbReference type="NCBI Taxonomy" id="2811233"/>
    <lineage>
        <taxon>Bacteria</taxon>
        <taxon>Pseudomonadati</taxon>
        <taxon>Pseudomonadota</taxon>
        <taxon>Gammaproteobacteria</taxon>
        <taxon>Oceanospirillales</taxon>
        <taxon>Oceanospirillaceae</taxon>
        <taxon>Amphritea</taxon>
    </lineage>
</organism>
<comment type="similarity">
    <text evidence="5">Belongs to the protein N5-glutamine methyltransferase family. PrmC subfamily.</text>
</comment>
<dbReference type="Pfam" id="PF17827">
    <property type="entry name" value="PrmC_N"/>
    <property type="match status" value="1"/>
</dbReference>
<evidence type="ECO:0000256" key="4">
    <source>
        <dbReference type="ARBA" id="ARBA00048391"/>
    </source>
</evidence>
<reference evidence="8 9" key="1">
    <citation type="submission" date="2021-02" db="EMBL/GenBank/DDBJ databases">
        <title>A novel species of genus Amphritea isolated from a fishpond in China.</title>
        <authorList>
            <person name="Lu H."/>
        </authorList>
    </citation>
    <scope>NUCLEOTIDE SEQUENCE [LARGE SCALE GENOMIC DNA]</scope>
    <source>
        <strain evidence="8 9">RP18W</strain>
    </source>
</reference>
<evidence type="ECO:0000256" key="2">
    <source>
        <dbReference type="ARBA" id="ARBA00022679"/>
    </source>
</evidence>
<dbReference type="CDD" id="cd02440">
    <property type="entry name" value="AdoMet_MTases"/>
    <property type="match status" value="1"/>
</dbReference>
<feature type="binding site" evidence="5">
    <location>
        <position position="182"/>
    </location>
    <ligand>
        <name>S-adenosyl-L-methionine</name>
        <dbReference type="ChEBI" id="CHEBI:59789"/>
    </ligand>
</feature>
<keyword evidence="3 5" id="KW-0949">S-adenosyl-L-methionine</keyword>